<evidence type="ECO:0000313" key="7">
    <source>
        <dbReference type="EnsemblMetazoa" id="Aqu2.1.41379_001"/>
    </source>
</evidence>
<proteinExistence type="inferred from homology"/>
<evidence type="ECO:0000256" key="1">
    <source>
        <dbReference type="ARBA" id="ARBA00004123"/>
    </source>
</evidence>
<comment type="similarity">
    <text evidence="2 6">Belongs to the eukaryotic RPC34/RPC39 RNA polymerase subunit family.</text>
</comment>
<organism evidence="7">
    <name type="scientific">Amphimedon queenslandica</name>
    <name type="common">Sponge</name>
    <dbReference type="NCBI Taxonomy" id="400682"/>
    <lineage>
        <taxon>Eukaryota</taxon>
        <taxon>Metazoa</taxon>
        <taxon>Porifera</taxon>
        <taxon>Demospongiae</taxon>
        <taxon>Heteroscleromorpha</taxon>
        <taxon>Haplosclerida</taxon>
        <taxon>Niphatidae</taxon>
        <taxon>Amphimedon</taxon>
    </lineage>
</organism>
<keyword evidence="3 6" id="KW-0240">DNA-directed RNA polymerase</keyword>
<dbReference type="Proteomes" id="UP000007879">
    <property type="component" value="Unassembled WGS sequence"/>
</dbReference>
<dbReference type="InterPro" id="IPR007832">
    <property type="entry name" value="RNA_pol_Rpc34"/>
</dbReference>
<evidence type="ECO:0000256" key="3">
    <source>
        <dbReference type="ARBA" id="ARBA00022478"/>
    </source>
</evidence>
<dbReference type="FunFam" id="1.10.10.10:FF:000237">
    <property type="entry name" value="DNA-directed RNA polymerase III subunit RPC6"/>
    <property type="match status" value="1"/>
</dbReference>
<dbReference type="InterPro" id="IPR036388">
    <property type="entry name" value="WH-like_DNA-bd_sf"/>
</dbReference>
<dbReference type="FunFam" id="1.10.10.10:FF:000116">
    <property type="entry name" value="DNA-directed RNA polymerase III subunit RPC6"/>
    <property type="match status" value="1"/>
</dbReference>
<dbReference type="eggNOG" id="KOG3233">
    <property type="taxonomic scope" value="Eukaryota"/>
</dbReference>
<evidence type="ECO:0000256" key="4">
    <source>
        <dbReference type="ARBA" id="ARBA00023163"/>
    </source>
</evidence>
<dbReference type="EnsemblMetazoa" id="Aqu2.1.41379_001">
    <property type="protein sequence ID" value="Aqu2.1.41379_001"/>
    <property type="gene ID" value="Aqu2.1.41379"/>
</dbReference>
<evidence type="ECO:0000256" key="5">
    <source>
        <dbReference type="ARBA" id="ARBA00023242"/>
    </source>
</evidence>
<dbReference type="STRING" id="400682.A0A1X7VNB9"/>
<evidence type="ECO:0000313" key="8">
    <source>
        <dbReference type="Proteomes" id="UP000007879"/>
    </source>
</evidence>
<dbReference type="KEGG" id="aqu:100638756"/>
<comment type="function">
    <text evidence="6">DNA-dependent RNA polymerase catalyzes the transcription of DNA into RNA using the four ribonucleoside triphosphates as substrates. Specific peripheric component of RNA polymerase III which synthesizes small RNAs, such as 5S rRNA and tRNAs.</text>
</comment>
<dbReference type="AlphaFoldDB" id="A0A1X7VNB9"/>
<gene>
    <name evidence="7" type="primary">100638756</name>
</gene>
<dbReference type="OrthoDB" id="613763at2759"/>
<reference evidence="7" key="2">
    <citation type="submission" date="2017-05" db="UniProtKB">
        <authorList>
            <consortium name="EnsemblMetazoa"/>
        </authorList>
    </citation>
    <scope>IDENTIFICATION</scope>
</reference>
<dbReference type="SUPFAM" id="SSF46785">
    <property type="entry name" value="Winged helix' DNA-binding domain"/>
    <property type="match status" value="2"/>
</dbReference>
<keyword evidence="4 6" id="KW-0804">Transcription</keyword>
<dbReference type="PANTHER" id="PTHR12780">
    <property type="entry name" value="RNA POLYMERASE III DNA DIRECTED , 39KD SUBUNIT-RELATED"/>
    <property type="match status" value="1"/>
</dbReference>
<accession>A0A1X7VNB9</accession>
<dbReference type="PIRSF" id="PIRSF028763">
    <property type="entry name" value="RNA_pol_Rpc34"/>
    <property type="match status" value="1"/>
</dbReference>
<keyword evidence="5 6" id="KW-0539">Nucleus</keyword>
<dbReference type="InterPro" id="IPR016049">
    <property type="entry name" value="RNA_pol_Rpc34-like"/>
</dbReference>
<comment type="subcellular location">
    <subcellularLocation>
        <location evidence="1 6">Nucleus</location>
    </subcellularLocation>
</comment>
<protein>
    <recommendedName>
        <fullName evidence="6">DNA-directed RNA polymerase III subunit RPC6</fullName>
        <shortName evidence="6">RNA polymerase III subunit C6</shortName>
    </recommendedName>
</protein>
<name>A0A1X7VNB9_AMPQE</name>
<sequence>MAVKMEVKMEREDEQLSHSDPLELEDRILELCTANEKGITEQTIITDQPSINVETRKKALQRLLSVGKIEVYKQGSSLIYRLKTNVGTSSTKGFELEEKVVYQIIEGSGTKGIWTRDIRTSSNLTDLQINKCLKTLESKKLVKKVKTVPPSKKKIYMLFDLEPDESLTGGAWYSDQEFETEFVDVLNVKCQQYLQKKARNACSEHSAPLLQRRASSATVSEVCEYIKKLNISRVDLTHRNLESILNTLVFDGKALMTHELGPDGTAIKVYRATKLYTNGGQHLVPGFSRTPCGICPVIDQCTPDGAISPLNCTYMKDWLRF</sequence>
<dbReference type="Pfam" id="PF05158">
    <property type="entry name" value="RNA_pol_Rpc34"/>
    <property type="match status" value="1"/>
</dbReference>
<dbReference type="EnsemblMetazoa" id="XM_011411345.2">
    <property type="protein sequence ID" value="XP_011409647.1"/>
    <property type="gene ID" value="LOC100638756"/>
</dbReference>
<dbReference type="GO" id="GO:0005666">
    <property type="term" value="C:RNA polymerase III complex"/>
    <property type="evidence" value="ECO:0007669"/>
    <property type="project" value="UniProtKB-UniRule"/>
</dbReference>
<dbReference type="InterPro" id="IPR036390">
    <property type="entry name" value="WH_DNA-bd_sf"/>
</dbReference>
<keyword evidence="8" id="KW-1185">Reference proteome</keyword>
<evidence type="ECO:0000256" key="2">
    <source>
        <dbReference type="ARBA" id="ARBA00011038"/>
    </source>
</evidence>
<reference evidence="8" key="1">
    <citation type="journal article" date="2010" name="Nature">
        <title>The Amphimedon queenslandica genome and the evolution of animal complexity.</title>
        <authorList>
            <person name="Srivastava M."/>
            <person name="Simakov O."/>
            <person name="Chapman J."/>
            <person name="Fahey B."/>
            <person name="Gauthier M.E."/>
            <person name="Mitros T."/>
            <person name="Richards G.S."/>
            <person name="Conaco C."/>
            <person name="Dacre M."/>
            <person name="Hellsten U."/>
            <person name="Larroux C."/>
            <person name="Putnam N.H."/>
            <person name="Stanke M."/>
            <person name="Adamska M."/>
            <person name="Darling A."/>
            <person name="Degnan S.M."/>
            <person name="Oakley T.H."/>
            <person name="Plachetzki D.C."/>
            <person name="Zhai Y."/>
            <person name="Adamski M."/>
            <person name="Calcino A."/>
            <person name="Cummins S.F."/>
            <person name="Goodstein D.M."/>
            <person name="Harris C."/>
            <person name="Jackson D.J."/>
            <person name="Leys S.P."/>
            <person name="Shu S."/>
            <person name="Woodcroft B.J."/>
            <person name="Vervoort M."/>
            <person name="Kosik K.S."/>
            <person name="Manning G."/>
            <person name="Degnan B.M."/>
            <person name="Rokhsar D.S."/>
        </authorList>
    </citation>
    <scope>NUCLEOTIDE SEQUENCE [LARGE SCALE GENOMIC DNA]</scope>
</reference>
<dbReference type="GO" id="GO:0006383">
    <property type="term" value="P:transcription by RNA polymerase III"/>
    <property type="evidence" value="ECO:0007669"/>
    <property type="project" value="UniProtKB-UniRule"/>
</dbReference>
<evidence type="ECO:0000256" key="6">
    <source>
        <dbReference type="PIRNR" id="PIRNR028763"/>
    </source>
</evidence>
<dbReference type="InParanoid" id="A0A1X7VNB9"/>
<dbReference type="Gene3D" id="1.10.10.10">
    <property type="entry name" value="Winged helix-like DNA-binding domain superfamily/Winged helix DNA-binding domain"/>
    <property type="match status" value="2"/>
</dbReference>
<dbReference type="GO" id="GO:0005654">
    <property type="term" value="C:nucleoplasm"/>
    <property type="evidence" value="ECO:0007669"/>
    <property type="project" value="UniProtKB-ARBA"/>
</dbReference>
<dbReference type="GO" id="GO:0005737">
    <property type="term" value="C:cytoplasm"/>
    <property type="evidence" value="ECO:0007669"/>
    <property type="project" value="UniProtKB-ARBA"/>
</dbReference>